<dbReference type="Proteomes" id="UP001055439">
    <property type="component" value="Chromosome 6"/>
</dbReference>
<name>A0A9E7KBI1_9LILI</name>
<keyword evidence="2" id="KW-1185">Reference proteome</keyword>
<sequence>MDSEVSSVWDWWNRPDAAPGNSHLGCSGGTLGLVMTTDRCSCLSCLISLTLWSCLNLSCSRAMEELRPTGSVSSLPMEAGSSGLSRCQDLDLLQKTQTSPLNHLHIPILLSFGSWAVKPVHGIKDQFSWVWCGPNGSTELVPYLGDIVPVHNDVRSQSHAIHVDAETAELTPGYALRRSLRVGLRHHRGMGLGVEFAEAVTNEAFNRGKMIL</sequence>
<evidence type="ECO:0000313" key="2">
    <source>
        <dbReference type="Proteomes" id="UP001055439"/>
    </source>
</evidence>
<protein>
    <submittedName>
        <fullName evidence="1">Uncharacterized protein</fullName>
    </submittedName>
</protein>
<organism evidence="1 2">
    <name type="scientific">Musa troglodytarum</name>
    <name type="common">fe'i banana</name>
    <dbReference type="NCBI Taxonomy" id="320322"/>
    <lineage>
        <taxon>Eukaryota</taxon>
        <taxon>Viridiplantae</taxon>
        <taxon>Streptophyta</taxon>
        <taxon>Embryophyta</taxon>
        <taxon>Tracheophyta</taxon>
        <taxon>Spermatophyta</taxon>
        <taxon>Magnoliopsida</taxon>
        <taxon>Liliopsida</taxon>
        <taxon>Zingiberales</taxon>
        <taxon>Musaceae</taxon>
        <taxon>Musa</taxon>
    </lineage>
</organism>
<accession>A0A9E7KBI1</accession>
<dbReference type="EMBL" id="CP097508">
    <property type="protein sequence ID" value="URE11391.1"/>
    <property type="molecule type" value="Genomic_DNA"/>
</dbReference>
<gene>
    <name evidence="1" type="ORF">MUK42_34547</name>
</gene>
<reference evidence="1" key="1">
    <citation type="submission" date="2022-05" db="EMBL/GenBank/DDBJ databases">
        <title>The Musa troglodytarum L. genome provides insights into the mechanism of non-climacteric behaviour and enrichment of carotenoids.</title>
        <authorList>
            <person name="Wang J."/>
        </authorList>
    </citation>
    <scope>NUCLEOTIDE SEQUENCE</scope>
    <source>
        <tissue evidence="1">Leaf</tissue>
    </source>
</reference>
<dbReference type="AlphaFoldDB" id="A0A9E7KBI1"/>
<evidence type="ECO:0000313" key="1">
    <source>
        <dbReference type="EMBL" id="URE11391.1"/>
    </source>
</evidence>
<proteinExistence type="predicted"/>